<protein>
    <submittedName>
        <fullName evidence="4">Xanthine dehydrogenase family protein molybdopterin-binding subunit</fullName>
    </submittedName>
</protein>
<dbReference type="RefSeq" id="WP_233725716.1">
    <property type="nucleotide sequence ID" value="NZ_JAJVCN010000001.1"/>
</dbReference>
<dbReference type="InterPro" id="IPR046867">
    <property type="entry name" value="AldOxase/xan_DH_MoCoBD2"/>
</dbReference>
<accession>A0ABS8Z8G5</accession>
<dbReference type="SUPFAM" id="SSF54665">
    <property type="entry name" value="CO dehydrogenase molybdoprotein N-domain-like"/>
    <property type="match status" value="1"/>
</dbReference>
<dbReference type="Gene3D" id="3.90.1170.50">
    <property type="entry name" value="Aldehyde oxidase/xanthine dehydrogenase, a/b hammerhead"/>
    <property type="match status" value="1"/>
</dbReference>
<feature type="domain" description="Aldehyde oxidase/xanthine dehydrogenase a/b hammerhead" evidence="3">
    <location>
        <begin position="19"/>
        <end position="127"/>
    </location>
</feature>
<evidence type="ECO:0000256" key="1">
    <source>
        <dbReference type="ARBA" id="ARBA00022505"/>
    </source>
</evidence>
<dbReference type="PANTHER" id="PTHR11908:SF132">
    <property type="entry name" value="ALDEHYDE OXIDASE 1-RELATED"/>
    <property type="match status" value="1"/>
</dbReference>
<comment type="caution">
    <text evidence="4">The sequence shown here is derived from an EMBL/GenBank/DDBJ whole genome shotgun (WGS) entry which is preliminary data.</text>
</comment>
<dbReference type="Gene3D" id="3.30.365.10">
    <property type="entry name" value="Aldehyde oxidase/xanthine dehydrogenase, molybdopterin binding domain"/>
    <property type="match status" value="4"/>
</dbReference>
<keyword evidence="5" id="KW-1185">Reference proteome</keyword>
<dbReference type="SMART" id="SM01008">
    <property type="entry name" value="Ald_Xan_dh_C"/>
    <property type="match status" value="1"/>
</dbReference>
<dbReference type="Pfam" id="PF20256">
    <property type="entry name" value="MoCoBD_2"/>
    <property type="match status" value="1"/>
</dbReference>
<evidence type="ECO:0000256" key="2">
    <source>
        <dbReference type="ARBA" id="ARBA00023002"/>
    </source>
</evidence>
<sequence length="724" mass="78218">MSQLVGQPIERVDGRAKVTGAAVYTADYQVPGALYGHLVMSTIARGRIVSIDTARALAAPGVVAVFTHVNMPKLVAQPPFPYVKGFYPLQDDRIHHNGQPIAYVVARSLEEAIEAANLVTAKYEEAQPKSSLSANMADAYLPPPSRNGENEFIRGDVKAGLDQADVQVELEFSSPTHHHNPIEPSSTIAQWSGDQLTLYETAQGLSFSRFAVSNAMGIPQANVRIISKYLGGGFGAKGTVWPHTLLTAAVARALGKPVKFTLTRAQMYTSHGHRAQFHQRVTLGAKRDGTLTALANISTQQVATTSEIVFNLSESSMFLYAVPNMHVRQQGVKLDIAAASFQRSPETTSHFGLETAMDELSYKLGIDPLELRLRNYSEVNPETGVRWSSKYLRECYDMASKRFGWSRRNPRPRSMRDGHELIGWGMATEGHTFNALLSGATVTMNQDGKVVAQCGTQEIGTGTYTVMTQVAASALGMDLGDVKFDLGDTNFPAAGISAASATVNSVTGSVSKAATSVRDAVIQLAVADPRSPLNGVAPTDIEVDHGVMYVKNRRYRNDTYRAVMRRHGQPVSNTATVPNERGYTTGCVFVEVRVDPRVGAVRVTRVVAAHDPGRVMNKKTAESQVIGGVTWGMGYALMEHTVYDPHTARVVNPTLSTYLIPVNADVPVIESMFVDRPDPGSSALGAKGFGETPITGVPAAIGNAVYHATGRRIRDLPISQDKLL</sequence>
<dbReference type="Pfam" id="PF02738">
    <property type="entry name" value="MoCoBD_1"/>
    <property type="match status" value="1"/>
</dbReference>
<dbReference type="InterPro" id="IPR036856">
    <property type="entry name" value="Ald_Oxase/Xan_DH_a/b_sf"/>
</dbReference>
<dbReference type="Pfam" id="PF01315">
    <property type="entry name" value="Ald_Xan_dh_C"/>
    <property type="match status" value="1"/>
</dbReference>
<dbReference type="PANTHER" id="PTHR11908">
    <property type="entry name" value="XANTHINE DEHYDROGENASE"/>
    <property type="match status" value="1"/>
</dbReference>
<reference evidence="4 5" key="1">
    <citation type="submission" date="2021-12" db="EMBL/GenBank/DDBJ databases">
        <title>Genome sequence of Kibdelosporangium philippinense ATCC 49844.</title>
        <authorList>
            <person name="Fedorov E.A."/>
            <person name="Omeragic M."/>
            <person name="Shalygina K.F."/>
            <person name="Maclea K.S."/>
        </authorList>
    </citation>
    <scope>NUCLEOTIDE SEQUENCE [LARGE SCALE GENOMIC DNA]</scope>
    <source>
        <strain evidence="4 5">ATCC 49844</strain>
    </source>
</reference>
<organism evidence="4 5">
    <name type="scientific">Kibdelosporangium philippinense</name>
    <dbReference type="NCBI Taxonomy" id="211113"/>
    <lineage>
        <taxon>Bacteria</taxon>
        <taxon>Bacillati</taxon>
        <taxon>Actinomycetota</taxon>
        <taxon>Actinomycetes</taxon>
        <taxon>Pseudonocardiales</taxon>
        <taxon>Pseudonocardiaceae</taxon>
        <taxon>Kibdelosporangium</taxon>
    </lineage>
</organism>
<keyword evidence="1" id="KW-0500">Molybdenum</keyword>
<evidence type="ECO:0000259" key="3">
    <source>
        <dbReference type="SMART" id="SM01008"/>
    </source>
</evidence>
<dbReference type="EMBL" id="JAJVCN010000001">
    <property type="protein sequence ID" value="MCE7004185.1"/>
    <property type="molecule type" value="Genomic_DNA"/>
</dbReference>
<proteinExistence type="predicted"/>
<evidence type="ECO:0000313" key="5">
    <source>
        <dbReference type="Proteomes" id="UP001521150"/>
    </source>
</evidence>
<evidence type="ECO:0000313" key="4">
    <source>
        <dbReference type="EMBL" id="MCE7004185.1"/>
    </source>
</evidence>
<dbReference type="InterPro" id="IPR016208">
    <property type="entry name" value="Ald_Oxase/xanthine_DH-like"/>
</dbReference>
<gene>
    <name evidence="4" type="ORF">LWC34_15270</name>
</gene>
<dbReference type="SUPFAM" id="SSF56003">
    <property type="entry name" value="Molybdenum cofactor-binding domain"/>
    <property type="match status" value="1"/>
</dbReference>
<keyword evidence="2" id="KW-0560">Oxidoreductase</keyword>
<dbReference type="Proteomes" id="UP001521150">
    <property type="component" value="Unassembled WGS sequence"/>
</dbReference>
<name>A0ABS8Z8G5_9PSEU</name>
<dbReference type="InterPro" id="IPR000674">
    <property type="entry name" value="Ald_Oxase/Xan_DH_a/b"/>
</dbReference>
<dbReference type="InterPro" id="IPR037165">
    <property type="entry name" value="AldOxase/xan_DH_Mopterin-bd_sf"/>
</dbReference>
<dbReference type="InterPro" id="IPR008274">
    <property type="entry name" value="AldOxase/xan_DH_MoCoBD1"/>
</dbReference>